<organism evidence="4 5">
    <name type="scientific">Microbacterium panaciterrae</name>
    <dbReference type="NCBI Taxonomy" id="985759"/>
    <lineage>
        <taxon>Bacteria</taxon>
        <taxon>Bacillati</taxon>
        <taxon>Actinomycetota</taxon>
        <taxon>Actinomycetes</taxon>
        <taxon>Micrococcales</taxon>
        <taxon>Microbacteriaceae</taxon>
        <taxon>Microbacterium</taxon>
    </lineage>
</organism>
<evidence type="ECO:0000256" key="2">
    <source>
        <dbReference type="ARBA" id="ARBA00022801"/>
    </source>
</evidence>
<evidence type="ECO:0000259" key="3">
    <source>
        <dbReference type="SMART" id="SM01217"/>
    </source>
</evidence>
<comment type="similarity">
    <text evidence="1">Belongs to the glycosyl hydrolase 3 family.</text>
</comment>
<dbReference type="SMART" id="SM01217">
    <property type="entry name" value="Fn3_like"/>
    <property type="match status" value="1"/>
</dbReference>
<dbReference type="Pfam" id="PF14310">
    <property type="entry name" value="Fn3-like"/>
    <property type="match status" value="1"/>
</dbReference>
<accession>A0ABP8P2U3</accession>
<dbReference type="InterPro" id="IPR050288">
    <property type="entry name" value="Cellulose_deg_GH3"/>
</dbReference>
<name>A0ABP8P2U3_9MICO</name>
<sequence>MTNTGDRAGTATPQLYLRVYTAGVTRPAQQLAGFARVELAPGESRRIAFTVYAEQLVYTNLTHDFAIEPAIVDWFIGFGSDDRCAEISFEVEGETRLLATAERVLFSDVAIA</sequence>
<evidence type="ECO:0000256" key="1">
    <source>
        <dbReference type="ARBA" id="ARBA00005336"/>
    </source>
</evidence>
<evidence type="ECO:0000313" key="5">
    <source>
        <dbReference type="Proteomes" id="UP001500731"/>
    </source>
</evidence>
<dbReference type="PANTHER" id="PTHR42715:SF10">
    <property type="entry name" value="BETA-GLUCOSIDASE"/>
    <property type="match status" value="1"/>
</dbReference>
<evidence type="ECO:0000313" key="4">
    <source>
        <dbReference type="EMBL" id="GAA4478714.1"/>
    </source>
</evidence>
<feature type="domain" description="Fibronectin type III-like" evidence="3">
    <location>
        <begin position="11"/>
        <end position="80"/>
    </location>
</feature>
<comment type="caution">
    <text evidence="4">The sequence shown here is derived from an EMBL/GenBank/DDBJ whole genome shotgun (WGS) entry which is preliminary data.</text>
</comment>
<dbReference type="InterPro" id="IPR026891">
    <property type="entry name" value="Fn3-like"/>
</dbReference>
<protein>
    <recommendedName>
        <fullName evidence="3">Fibronectin type III-like domain-containing protein</fullName>
    </recommendedName>
</protein>
<gene>
    <name evidence="4" type="ORF">GCM10023171_03200</name>
</gene>
<dbReference type="InterPro" id="IPR013783">
    <property type="entry name" value="Ig-like_fold"/>
</dbReference>
<proteinExistence type="inferred from homology"/>
<keyword evidence="2" id="KW-0378">Hydrolase</keyword>
<reference evidence="5" key="1">
    <citation type="journal article" date="2019" name="Int. J. Syst. Evol. Microbiol.">
        <title>The Global Catalogue of Microorganisms (GCM) 10K type strain sequencing project: providing services to taxonomists for standard genome sequencing and annotation.</title>
        <authorList>
            <consortium name="The Broad Institute Genomics Platform"/>
            <consortium name="The Broad Institute Genome Sequencing Center for Infectious Disease"/>
            <person name="Wu L."/>
            <person name="Ma J."/>
        </authorList>
    </citation>
    <scope>NUCLEOTIDE SEQUENCE [LARGE SCALE GENOMIC DNA]</scope>
    <source>
        <strain evidence="5">JCM 17839</strain>
    </source>
</reference>
<dbReference type="RefSeq" id="WP_345183659.1">
    <property type="nucleotide sequence ID" value="NZ_BAABGP010000003.1"/>
</dbReference>
<keyword evidence="5" id="KW-1185">Reference proteome</keyword>
<dbReference type="EMBL" id="BAABGP010000003">
    <property type="protein sequence ID" value="GAA4478714.1"/>
    <property type="molecule type" value="Genomic_DNA"/>
</dbReference>
<dbReference type="Gene3D" id="2.60.40.10">
    <property type="entry name" value="Immunoglobulins"/>
    <property type="match status" value="1"/>
</dbReference>
<dbReference type="PANTHER" id="PTHR42715">
    <property type="entry name" value="BETA-GLUCOSIDASE"/>
    <property type="match status" value="1"/>
</dbReference>
<dbReference type="Proteomes" id="UP001500731">
    <property type="component" value="Unassembled WGS sequence"/>
</dbReference>